<keyword evidence="2" id="KW-0732">Signal</keyword>
<evidence type="ECO:0000256" key="2">
    <source>
        <dbReference type="SAM" id="SignalP"/>
    </source>
</evidence>
<dbReference type="AlphaFoldDB" id="A0AAU7NYX7"/>
<accession>A0AAU7NYX7</accession>
<protein>
    <submittedName>
        <fullName evidence="4">MBL fold metallo-hydrolase</fullName>
    </submittedName>
</protein>
<evidence type="ECO:0000256" key="1">
    <source>
        <dbReference type="ARBA" id="ARBA00022801"/>
    </source>
</evidence>
<dbReference type="SUPFAM" id="SSF56281">
    <property type="entry name" value="Metallo-hydrolase/oxidoreductase"/>
    <property type="match status" value="1"/>
</dbReference>
<keyword evidence="1" id="KW-0378">Hydrolase</keyword>
<proteinExistence type="predicted"/>
<dbReference type="GO" id="GO:0042781">
    <property type="term" value="F:3'-tRNA processing endoribonuclease activity"/>
    <property type="evidence" value="ECO:0007669"/>
    <property type="project" value="TreeGrafter"/>
</dbReference>
<evidence type="ECO:0000313" key="4">
    <source>
        <dbReference type="EMBL" id="XBS22179.1"/>
    </source>
</evidence>
<dbReference type="CDD" id="cd07719">
    <property type="entry name" value="arylsulfatase_AtsA-like_MBL-fold"/>
    <property type="match status" value="1"/>
</dbReference>
<dbReference type="InterPro" id="IPR044094">
    <property type="entry name" value="AtsA-like_MBL-fold"/>
</dbReference>
<name>A0AAU7NYX7_9GAMM</name>
<dbReference type="Pfam" id="PF12706">
    <property type="entry name" value="Lactamase_B_2"/>
    <property type="match status" value="1"/>
</dbReference>
<feature type="domain" description="Metallo-beta-lactamase" evidence="3">
    <location>
        <begin position="43"/>
        <end position="229"/>
    </location>
</feature>
<sequence length="306" mass="33797">MSKFLLIGLCLLSAPVLYADCQPQRVKLQVLGSGGPELSDQRASSSYLIWLDDKAIVLVDAGSGSSLNYEKSAAKLNDLQVMLFSHLHVDHSADFPAFIKAFYFSGRDHDLPVYGPAGNRVMPATVAFVNGLLGRQGVYRYLNEYLNEKQASRYKIHPHDISLEHKRPQQVYHNDEFKLSAVPVHHGPIPTLAWRVEVAGCALTFSGDTSNRYRTLADLAKKSDLLIAHHAIPEQTTGAGRALHMPPSEIGKIAAQAEVHKVILSHRMNRTLGKEAETLALIRKNYQGPVAFAEDGDIFKPAEIDH</sequence>
<dbReference type="SMART" id="SM00849">
    <property type="entry name" value="Lactamase_B"/>
    <property type="match status" value="1"/>
</dbReference>
<dbReference type="Proteomes" id="UP001225378">
    <property type="component" value="Chromosome"/>
</dbReference>
<reference evidence="4 5" key="1">
    <citation type="journal article" date="2024" name="Microbiology">
        <title>Methylomarinum rosea sp. nov., a novel halophilic methanotrophic bacterium from the hypersaline Lake Elton.</title>
        <authorList>
            <person name="Suleimanov R.Z."/>
            <person name="Oshkin I.Y."/>
            <person name="Danilova O.V."/>
            <person name="Suzina N.E."/>
            <person name="Dedysh S.N."/>
        </authorList>
    </citation>
    <scope>NUCLEOTIDE SEQUENCE [LARGE SCALE GENOMIC DNA]</scope>
    <source>
        <strain evidence="4 5">Ch1-1</strain>
    </source>
</reference>
<dbReference type="EMBL" id="CP157743">
    <property type="protein sequence ID" value="XBS22179.1"/>
    <property type="molecule type" value="Genomic_DNA"/>
</dbReference>
<evidence type="ECO:0000313" key="5">
    <source>
        <dbReference type="Proteomes" id="UP001225378"/>
    </source>
</evidence>
<organism evidence="4 5">
    <name type="scientific">Methylomarinum roseum</name>
    <dbReference type="NCBI Taxonomy" id="3067653"/>
    <lineage>
        <taxon>Bacteria</taxon>
        <taxon>Pseudomonadati</taxon>
        <taxon>Pseudomonadota</taxon>
        <taxon>Gammaproteobacteria</taxon>
        <taxon>Methylococcales</taxon>
        <taxon>Methylococcaceae</taxon>
        <taxon>Methylomarinum</taxon>
    </lineage>
</organism>
<feature type="signal peptide" evidence="2">
    <location>
        <begin position="1"/>
        <end position="19"/>
    </location>
</feature>
<gene>
    <name evidence="4" type="ORF">Q9L42_008650</name>
</gene>
<dbReference type="InterPro" id="IPR036866">
    <property type="entry name" value="RibonucZ/Hydroxyglut_hydro"/>
</dbReference>
<dbReference type="InterPro" id="IPR001279">
    <property type="entry name" value="Metallo-B-lactamas"/>
</dbReference>
<feature type="chain" id="PRO_5043649922" evidence="2">
    <location>
        <begin position="20"/>
        <end position="306"/>
    </location>
</feature>
<dbReference type="KEGG" id="mech:Q9L42_008650"/>
<evidence type="ECO:0000259" key="3">
    <source>
        <dbReference type="SMART" id="SM00849"/>
    </source>
</evidence>
<dbReference type="PANTHER" id="PTHR46018">
    <property type="entry name" value="ZINC PHOSPHODIESTERASE ELAC PROTEIN 1"/>
    <property type="match status" value="1"/>
</dbReference>
<dbReference type="PANTHER" id="PTHR46018:SF2">
    <property type="entry name" value="ZINC PHOSPHODIESTERASE ELAC PROTEIN 1"/>
    <property type="match status" value="1"/>
</dbReference>
<dbReference type="RefSeq" id="WP_305908840.1">
    <property type="nucleotide sequence ID" value="NZ_CP157743.1"/>
</dbReference>
<keyword evidence="5" id="KW-1185">Reference proteome</keyword>
<dbReference type="Gene3D" id="3.60.15.10">
    <property type="entry name" value="Ribonuclease Z/Hydroxyacylglutathione hydrolase-like"/>
    <property type="match status" value="1"/>
</dbReference>